<gene>
    <name evidence="2" type="ORF">RM649_10985</name>
</gene>
<feature type="chain" id="PRO_5046943765" evidence="1">
    <location>
        <begin position="29"/>
        <end position="149"/>
    </location>
</feature>
<evidence type="ECO:0000313" key="3">
    <source>
        <dbReference type="Proteomes" id="UP001183777"/>
    </source>
</evidence>
<feature type="signal peptide" evidence="1">
    <location>
        <begin position="1"/>
        <end position="28"/>
    </location>
</feature>
<comment type="caution">
    <text evidence="2">The sequence shown here is derived from an EMBL/GenBank/DDBJ whole genome shotgun (WGS) entry which is preliminary data.</text>
</comment>
<reference evidence="3" key="1">
    <citation type="submission" date="2023-07" db="EMBL/GenBank/DDBJ databases">
        <title>30 novel species of actinomycetes from the DSMZ collection.</title>
        <authorList>
            <person name="Nouioui I."/>
        </authorList>
    </citation>
    <scope>NUCLEOTIDE SEQUENCE [LARGE SCALE GENOMIC DNA]</scope>
    <source>
        <strain evidence="3">DSM 41770</strain>
    </source>
</reference>
<sequence>MKKIQRALAVAAAAAGLTVSVFSSSAQAVEYRYGECVRTAAGWCQTANHLTLYYNSKAYGYGAASGFMGDIYNYNNGSVVYVFGGTTNGAGQGQAVKNNAGHACVDSTWAKYRVYYNSGYAGVSQDFGPNNCKDLNSSLHNQNASQRGL</sequence>
<evidence type="ECO:0000313" key="2">
    <source>
        <dbReference type="EMBL" id="MDT0428168.1"/>
    </source>
</evidence>
<protein>
    <submittedName>
        <fullName evidence="2">Uncharacterized protein</fullName>
    </submittedName>
</protein>
<dbReference type="Proteomes" id="UP001183777">
    <property type="component" value="Unassembled WGS sequence"/>
</dbReference>
<dbReference type="RefSeq" id="WP_200693316.1">
    <property type="nucleotide sequence ID" value="NZ_JAVREX010000004.1"/>
</dbReference>
<name>A0ABU2RH48_9ACTN</name>
<dbReference type="EMBL" id="JAVREX010000004">
    <property type="protein sequence ID" value="MDT0428168.1"/>
    <property type="molecule type" value="Genomic_DNA"/>
</dbReference>
<organism evidence="2 3">
    <name type="scientific">Streptomyces salyersiae</name>
    <dbReference type="NCBI Taxonomy" id="3075530"/>
    <lineage>
        <taxon>Bacteria</taxon>
        <taxon>Bacillati</taxon>
        <taxon>Actinomycetota</taxon>
        <taxon>Actinomycetes</taxon>
        <taxon>Kitasatosporales</taxon>
        <taxon>Streptomycetaceae</taxon>
        <taxon>Streptomyces</taxon>
    </lineage>
</organism>
<keyword evidence="1" id="KW-0732">Signal</keyword>
<proteinExistence type="predicted"/>
<evidence type="ECO:0000256" key="1">
    <source>
        <dbReference type="SAM" id="SignalP"/>
    </source>
</evidence>
<accession>A0ABU2RH48</accession>
<keyword evidence="3" id="KW-1185">Reference proteome</keyword>